<keyword evidence="2" id="KW-1185">Reference proteome</keyword>
<sequence>MTNSEPPPTYTQEDESTLLERSAFSLQPQILIVPTTSPLGFQKGYLGADGEHAAIEGELQVKGATAGRWGRVTMSLRTTETAPDVEIELGSEEVVLFSALSSQETAGPSPSVYPFSIPLPSDTPQCLHTPRSAILHTLTATLHPIDAAAPKVSTSIVVHTRRYTPHPRVLHVAPETRTIAEPTSVQVQLPRTSFTAGEAIPLYVTVPTPRRELVVNEGIRLRNIRAELVRVVKIKQPDTDIPNAKDAVEDKGDTQGESSAAPAAPQKTGNLSSSHSLDLRSIVGVPGGGEVVALSGASCRLHPTRPLQIRLVLHPPHEDFPNVHDNAVEHPPTSELGHPESSTSCASISQETVIHSVSFVVCVHATFMHMQNHTERISSVSIPIMITPPTAPLPEVEESMDAAYHKKHDQPPTRTLRERRSTSV</sequence>
<organism evidence="1 2">
    <name type="scientific">Phlebia brevispora</name>
    <dbReference type="NCBI Taxonomy" id="194682"/>
    <lineage>
        <taxon>Eukaryota</taxon>
        <taxon>Fungi</taxon>
        <taxon>Dikarya</taxon>
        <taxon>Basidiomycota</taxon>
        <taxon>Agaricomycotina</taxon>
        <taxon>Agaricomycetes</taxon>
        <taxon>Polyporales</taxon>
        <taxon>Meruliaceae</taxon>
        <taxon>Phlebia</taxon>
    </lineage>
</organism>
<dbReference type="EMBL" id="JANHOG010001950">
    <property type="protein sequence ID" value="KAJ3529357.1"/>
    <property type="molecule type" value="Genomic_DNA"/>
</dbReference>
<comment type="caution">
    <text evidence="1">The sequence shown here is derived from an EMBL/GenBank/DDBJ whole genome shotgun (WGS) entry which is preliminary data.</text>
</comment>
<dbReference type="Proteomes" id="UP001148662">
    <property type="component" value="Unassembled WGS sequence"/>
</dbReference>
<proteinExistence type="predicted"/>
<protein>
    <submittedName>
        <fullName evidence="1">Uncharacterized protein</fullName>
    </submittedName>
</protein>
<accession>A0ACC1S088</accession>
<name>A0ACC1S088_9APHY</name>
<gene>
    <name evidence="1" type="ORF">NM688_g7864</name>
</gene>
<evidence type="ECO:0000313" key="2">
    <source>
        <dbReference type="Proteomes" id="UP001148662"/>
    </source>
</evidence>
<reference evidence="1" key="1">
    <citation type="submission" date="2022-07" db="EMBL/GenBank/DDBJ databases">
        <title>Genome Sequence of Phlebia brevispora.</title>
        <authorList>
            <person name="Buettner E."/>
        </authorList>
    </citation>
    <scope>NUCLEOTIDE SEQUENCE</scope>
    <source>
        <strain evidence="1">MPL23</strain>
    </source>
</reference>
<evidence type="ECO:0000313" key="1">
    <source>
        <dbReference type="EMBL" id="KAJ3529357.1"/>
    </source>
</evidence>